<evidence type="ECO:0000256" key="5">
    <source>
        <dbReference type="ARBA" id="ARBA00022691"/>
    </source>
</evidence>
<feature type="region of interest" description="Disordered" evidence="12">
    <location>
        <begin position="1018"/>
        <end position="1037"/>
    </location>
</feature>
<dbReference type="NCBIfam" id="TIGR00675">
    <property type="entry name" value="dcm"/>
    <property type="match status" value="1"/>
</dbReference>
<sequence>MPPRVHRNSAWDVSFPGEAPPVVPEKRKRAEGSGTQAAYNHRLSRPSADAAQPDVVEETPNTLILGEEGPFDGGGDGGDEIPIRLLTDFCIYDRTEGDAMATLLGVVEDLSERELRASGLVSPYFVNEEDMGQEDDEEEAYEPLRLQLSTLTGWTIDYSQAEDPIYIKTRYAWYILVNPSRGYRPLFIKFYSVYKTAQKIISAALHNPQLTYADFVRTQFRGIDDVLRRKFQPSDIEQAKPIIAVTVADLDGVPDLPNHPLIQHILGEENLGLPPSQGHTSYRQRERPNRLKNIALHNLDLAVLRPENQNPIQISPLVSQLAAGIFHGELAVVGPPRRAPAAAELRRRGENERALLEELLRSAREEDKPIRSRPEWRLKPRSPYLTTAKVGGKEYSVGDVVILPIGVDHDDKKMHVEFPDSDNIPPNATIPDYFWFAQIVFINGEENFMHVRWFEHSSRTMLGELSHPRELFLTDVCDKENLNIIAGKAEVIQLAADASPPPSDDRAGRYFWKQVYLKHSASFVDPPKSLAVDDSTPPDNCHACLMSAQHEQDSQATSIKGGYSFKGYNLHYRDFVLIASEGHGPCKIGQILRYEHAKRHSEPVGVVARLFGRVNDIGDIPPDVSMRSEQQLFATEDEWRFVHTDIIRPVYVLHNQSVPNYAQWVEQSPDHFYVIFHFPTLSPESWAERREFQWEEMRVCGSCVDARYLHLERVREFETDAERKPLRIFDPFVGVGALALGLERAGGMKLTHAVEISPSAAQTLQNNCPSAIVYNQCSNEVYRYAVRRHKLHSDETLRDLHHKLLPPPPKPGDIDCITAGFPCQPHSTLNMFQKANDVKSHLILNLLSWVDFLEPKYCIFENVKGFLQYNPGAVQVDIHRVEGGIEMGGLRFLVHAMLSMNYQVRFGLLQAGHYGTPQTRIRFFLVAARRGLVLPELPQPTHDFPQYRKLEIHFPNGHAIQPIRALRGTAPLPFVSIKDAIGDLPQFDWENPMYVRNPARKPAQERERAETIPVVVCDSHRPSAGPRGKQPYHSEPQTSFQARCRARETTDLQHITRTMKPADVQRVITIPLEVGADYRSLPAELRQWQFANPHSAVAKGGYRPGLYGRLDSDGFFQTTVTNVGPTAKQSKVLHPYLKRIVTVRELARSQGFSDDFVFYSLNGDVDAMLRQIGNAVPLPVGAALGRELKAAMLKKWQQDREDVTYVE</sequence>
<name>W4KL93_HETIT</name>
<comment type="subcellular location">
    <subcellularLocation>
        <location evidence="1">Nucleus</location>
    </subcellularLocation>
</comment>
<keyword evidence="3 10" id="KW-0489">Methyltransferase</keyword>
<dbReference type="Pfam" id="PF00145">
    <property type="entry name" value="DNA_methylase"/>
    <property type="match status" value="1"/>
</dbReference>
<dbReference type="KEGG" id="hir:HETIRDRAFT_442857"/>
<protein>
    <recommendedName>
        <fullName evidence="2">DNA (cytosine-5-)-methyltransferase</fullName>
        <ecNumber evidence="2">2.1.1.37</ecNumber>
    </recommendedName>
</protein>
<dbReference type="AlphaFoldDB" id="W4KL93"/>
<dbReference type="InterPro" id="IPR001525">
    <property type="entry name" value="C5_MeTfrase"/>
</dbReference>
<dbReference type="EC" id="2.1.1.37" evidence="2"/>
<keyword evidence="15" id="KW-1185">Reference proteome</keyword>
<keyword evidence="7" id="KW-0238">DNA-binding</keyword>
<dbReference type="Pfam" id="PF12047">
    <property type="entry name" value="DNMT1-RFD"/>
    <property type="match status" value="1"/>
</dbReference>
<evidence type="ECO:0000256" key="2">
    <source>
        <dbReference type="ARBA" id="ARBA00011975"/>
    </source>
</evidence>
<dbReference type="eggNOG" id="ENOG502QPKK">
    <property type="taxonomic scope" value="Eukaryota"/>
</dbReference>
<dbReference type="Proteomes" id="UP000030671">
    <property type="component" value="Unassembled WGS sequence"/>
</dbReference>
<dbReference type="GeneID" id="20675494"/>
<dbReference type="InterPro" id="IPR050390">
    <property type="entry name" value="C5-Methyltransferase"/>
</dbReference>
<feature type="active site" evidence="9 10">
    <location>
        <position position="823"/>
    </location>
</feature>
<reference evidence="14 15" key="1">
    <citation type="journal article" date="2012" name="New Phytol.">
        <title>Insight into trade-off between wood decay and parasitism from the genome of a fungal forest pathogen.</title>
        <authorList>
            <person name="Olson A."/>
            <person name="Aerts A."/>
            <person name="Asiegbu F."/>
            <person name="Belbahri L."/>
            <person name="Bouzid O."/>
            <person name="Broberg A."/>
            <person name="Canback B."/>
            <person name="Coutinho P.M."/>
            <person name="Cullen D."/>
            <person name="Dalman K."/>
            <person name="Deflorio G."/>
            <person name="van Diepen L.T."/>
            <person name="Dunand C."/>
            <person name="Duplessis S."/>
            <person name="Durling M."/>
            <person name="Gonthier P."/>
            <person name="Grimwood J."/>
            <person name="Fossdal C.G."/>
            <person name="Hansson D."/>
            <person name="Henrissat B."/>
            <person name="Hietala A."/>
            <person name="Himmelstrand K."/>
            <person name="Hoffmeister D."/>
            <person name="Hogberg N."/>
            <person name="James T.Y."/>
            <person name="Karlsson M."/>
            <person name="Kohler A."/>
            <person name="Kues U."/>
            <person name="Lee Y.H."/>
            <person name="Lin Y.C."/>
            <person name="Lind M."/>
            <person name="Lindquist E."/>
            <person name="Lombard V."/>
            <person name="Lucas S."/>
            <person name="Lunden K."/>
            <person name="Morin E."/>
            <person name="Murat C."/>
            <person name="Park J."/>
            <person name="Raffaello T."/>
            <person name="Rouze P."/>
            <person name="Salamov A."/>
            <person name="Schmutz J."/>
            <person name="Solheim H."/>
            <person name="Stahlberg J."/>
            <person name="Velez H."/>
            <person name="de Vries R.P."/>
            <person name="Wiebenga A."/>
            <person name="Woodward S."/>
            <person name="Yakovlev I."/>
            <person name="Garbelotto M."/>
            <person name="Martin F."/>
            <person name="Grigoriev I.V."/>
            <person name="Stenlid J."/>
        </authorList>
    </citation>
    <scope>NUCLEOTIDE SEQUENCE [LARGE SCALE GENOMIC DNA]</scope>
    <source>
        <strain evidence="14 15">TC 32-1</strain>
    </source>
</reference>
<dbReference type="GO" id="GO:0003677">
    <property type="term" value="F:DNA binding"/>
    <property type="evidence" value="ECO:0007669"/>
    <property type="project" value="UniProtKB-KW"/>
</dbReference>
<evidence type="ECO:0000313" key="15">
    <source>
        <dbReference type="Proteomes" id="UP000030671"/>
    </source>
</evidence>
<dbReference type="GO" id="GO:0044027">
    <property type="term" value="P:negative regulation of gene expression via chromosomal CpG island methylation"/>
    <property type="evidence" value="ECO:0007669"/>
    <property type="project" value="TreeGrafter"/>
</dbReference>
<evidence type="ECO:0000256" key="7">
    <source>
        <dbReference type="ARBA" id="ARBA00023125"/>
    </source>
</evidence>
<keyword evidence="5 10" id="KW-0949">S-adenosyl-L-methionine</keyword>
<dbReference type="PIRSF" id="PIRSF037404">
    <property type="entry name" value="DNMT1"/>
    <property type="match status" value="1"/>
</dbReference>
<dbReference type="HOGENOM" id="CLU_008262_0_0_1"/>
<evidence type="ECO:0000313" key="14">
    <source>
        <dbReference type="EMBL" id="ETW86597.1"/>
    </source>
</evidence>
<evidence type="ECO:0000256" key="12">
    <source>
        <dbReference type="SAM" id="MobiDB-lite"/>
    </source>
</evidence>
<dbReference type="Gene3D" id="2.30.30.490">
    <property type="match status" value="2"/>
</dbReference>
<dbReference type="PROSITE" id="PS51679">
    <property type="entry name" value="SAM_MT_C5"/>
    <property type="match status" value="1"/>
</dbReference>
<dbReference type="PROSITE" id="PS51038">
    <property type="entry name" value="BAH"/>
    <property type="match status" value="1"/>
</dbReference>
<dbReference type="RefSeq" id="XP_009540602.1">
    <property type="nucleotide sequence ID" value="XM_009542307.1"/>
</dbReference>
<dbReference type="Gene3D" id="3.90.120.10">
    <property type="entry name" value="DNA Methylase, subunit A, domain 2"/>
    <property type="match status" value="2"/>
</dbReference>
<evidence type="ECO:0000256" key="11">
    <source>
        <dbReference type="RuleBase" id="RU000416"/>
    </source>
</evidence>
<proteinExistence type="inferred from homology"/>
<dbReference type="STRING" id="747525.W4KL93"/>
<dbReference type="PRINTS" id="PR00105">
    <property type="entry name" value="C5METTRFRASE"/>
</dbReference>
<feature type="region of interest" description="Disordered" evidence="12">
    <location>
        <begin position="1"/>
        <end position="54"/>
    </location>
</feature>
<evidence type="ECO:0000256" key="1">
    <source>
        <dbReference type="ARBA" id="ARBA00004123"/>
    </source>
</evidence>
<comment type="similarity">
    <text evidence="10 11">Belongs to the class I-like SAM-binding methyltransferase superfamily. C5-methyltransferase family.</text>
</comment>
<keyword evidence="8" id="KW-0539">Nucleus</keyword>
<accession>W4KL93</accession>
<dbReference type="PANTHER" id="PTHR10629:SF52">
    <property type="entry name" value="DNA (CYTOSINE-5)-METHYLTRANSFERASE 1"/>
    <property type="match status" value="1"/>
</dbReference>
<dbReference type="GO" id="GO:0032259">
    <property type="term" value="P:methylation"/>
    <property type="evidence" value="ECO:0007669"/>
    <property type="project" value="UniProtKB-KW"/>
</dbReference>
<dbReference type="InParanoid" id="W4KL93"/>
<dbReference type="PANTHER" id="PTHR10629">
    <property type="entry name" value="CYTOSINE-SPECIFIC METHYLTRANSFERASE"/>
    <property type="match status" value="1"/>
</dbReference>
<dbReference type="GO" id="GO:0005634">
    <property type="term" value="C:nucleus"/>
    <property type="evidence" value="ECO:0007669"/>
    <property type="project" value="UniProtKB-SubCell"/>
</dbReference>
<feature type="domain" description="BAH" evidence="13">
    <location>
        <begin position="414"/>
        <end position="527"/>
    </location>
</feature>
<dbReference type="InterPro" id="IPR001025">
    <property type="entry name" value="BAH_dom"/>
</dbReference>
<dbReference type="InterPro" id="IPR022702">
    <property type="entry name" value="Cytosine_MeTrfase1_RFD"/>
</dbReference>
<evidence type="ECO:0000256" key="10">
    <source>
        <dbReference type="PROSITE-ProRule" id="PRU01016"/>
    </source>
</evidence>
<dbReference type="GO" id="GO:0006346">
    <property type="term" value="P:DNA methylation-dependent constitutive heterochromatin formation"/>
    <property type="evidence" value="ECO:0007669"/>
    <property type="project" value="InterPro"/>
</dbReference>
<evidence type="ECO:0000256" key="9">
    <source>
        <dbReference type="PIRSR" id="PIRSR037404-1"/>
    </source>
</evidence>
<evidence type="ECO:0000256" key="3">
    <source>
        <dbReference type="ARBA" id="ARBA00022603"/>
    </source>
</evidence>
<gene>
    <name evidence="14" type="ORF">HETIRDRAFT_442857</name>
</gene>
<dbReference type="GO" id="GO:0003886">
    <property type="term" value="F:DNA (cytosine-5-)-methyltransferase activity"/>
    <property type="evidence" value="ECO:0007669"/>
    <property type="project" value="UniProtKB-EC"/>
</dbReference>
<keyword evidence="4 10" id="KW-0808">Transferase</keyword>
<dbReference type="InterPro" id="IPR029063">
    <property type="entry name" value="SAM-dependent_MTases_sf"/>
</dbReference>
<organism evidence="14 15">
    <name type="scientific">Heterobasidion irregulare (strain TC 32-1)</name>
    <dbReference type="NCBI Taxonomy" id="747525"/>
    <lineage>
        <taxon>Eukaryota</taxon>
        <taxon>Fungi</taxon>
        <taxon>Dikarya</taxon>
        <taxon>Basidiomycota</taxon>
        <taxon>Agaricomycotina</taxon>
        <taxon>Agaricomycetes</taxon>
        <taxon>Russulales</taxon>
        <taxon>Bondarzewiaceae</taxon>
        <taxon>Heterobasidion</taxon>
        <taxon>Heterobasidion annosum species complex</taxon>
    </lineage>
</organism>
<dbReference type="SUPFAM" id="SSF53335">
    <property type="entry name" value="S-adenosyl-L-methionine-dependent methyltransferases"/>
    <property type="match status" value="1"/>
</dbReference>
<dbReference type="GO" id="GO:0003682">
    <property type="term" value="F:chromatin binding"/>
    <property type="evidence" value="ECO:0007669"/>
    <property type="project" value="InterPro"/>
</dbReference>
<dbReference type="InterPro" id="IPR043151">
    <property type="entry name" value="BAH_sf"/>
</dbReference>
<evidence type="ECO:0000256" key="6">
    <source>
        <dbReference type="ARBA" id="ARBA00022737"/>
    </source>
</evidence>
<keyword evidence="6" id="KW-0677">Repeat</keyword>
<evidence type="ECO:0000256" key="4">
    <source>
        <dbReference type="ARBA" id="ARBA00022679"/>
    </source>
</evidence>
<dbReference type="Gene3D" id="3.40.50.150">
    <property type="entry name" value="Vaccinia Virus protein VP39"/>
    <property type="match status" value="1"/>
</dbReference>
<dbReference type="EMBL" id="KI925454">
    <property type="protein sequence ID" value="ETW86597.1"/>
    <property type="molecule type" value="Genomic_DNA"/>
</dbReference>
<dbReference type="OrthoDB" id="5376140at2759"/>
<evidence type="ECO:0000259" key="13">
    <source>
        <dbReference type="PROSITE" id="PS51038"/>
    </source>
</evidence>
<evidence type="ECO:0000256" key="8">
    <source>
        <dbReference type="ARBA" id="ARBA00023242"/>
    </source>
</evidence>